<evidence type="ECO:0000256" key="9">
    <source>
        <dbReference type="ARBA" id="ARBA00025958"/>
    </source>
</evidence>
<evidence type="ECO:0000256" key="8">
    <source>
        <dbReference type="ARBA" id="ARBA00025193"/>
    </source>
</evidence>
<evidence type="ECO:0000313" key="11">
    <source>
        <dbReference type="EnsemblMetazoa" id="SMAR005643-PA"/>
    </source>
</evidence>
<dbReference type="GO" id="GO:0042796">
    <property type="term" value="P:snRNA transcription by RNA polymerase III"/>
    <property type="evidence" value="ECO:0007669"/>
    <property type="project" value="TreeGrafter"/>
</dbReference>
<dbReference type="STRING" id="126957.T1IWR8"/>
<evidence type="ECO:0000256" key="3">
    <source>
        <dbReference type="ARBA" id="ARBA00013634"/>
    </source>
</evidence>
<dbReference type="Pfam" id="PF12251">
    <property type="entry name" value="SNAPC3"/>
    <property type="match status" value="1"/>
</dbReference>
<keyword evidence="7" id="KW-0539">Nucleus</keyword>
<reference evidence="11" key="2">
    <citation type="submission" date="2015-02" db="UniProtKB">
        <authorList>
            <consortium name="EnsemblMetazoa"/>
        </authorList>
    </citation>
    <scope>IDENTIFICATION</scope>
</reference>
<dbReference type="GO" id="GO:0019185">
    <property type="term" value="C:snRNA-activating protein complex"/>
    <property type="evidence" value="ECO:0007669"/>
    <property type="project" value="TreeGrafter"/>
</dbReference>
<organism evidence="11 12">
    <name type="scientific">Strigamia maritima</name>
    <name type="common">European centipede</name>
    <name type="synonym">Geophilus maritimus</name>
    <dbReference type="NCBI Taxonomy" id="126957"/>
    <lineage>
        <taxon>Eukaryota</taxon>
        <taxon>Metazoa</taxon>
        <taxon>Ecdysozoa</taxon>
        <taxon>Arthropoda</taxon>
        <taxon>Myriapoda</taxon>
        <taxon>Chilopoda</taxon>
        <taxon>Pleurostigmophora</taxon>
        <taxon>Geophilomorpha</taxon>
        <taxon>Linotaeniidae</taxon>
        <taxon>Strigamia</taxon>
    </lineage>
</organism>
<dbReference type="GO" id="GO:0000978">
    <property type="term" value="F:RNA polymerase II cis-regulatory region sequence-specific DNA binding"/>
    <property type="evidence" value="ECO:0007669"/>
    <property type="project" value="TreeGrafter"/>
</dbReference>
<comment type="function">
    <text evidence="8">Part of the SNAPc complex required for the transcription of both RNA polymerase II and III small-nuclear RNA genes. Binds to the proximal sequence element (PSE), a non-TATA-box basal promoter element common to these 2 types of genes. Recruits TBP and BRF2 to the U6 snRNA TATA box.</text>
</comment>
<comment type="similarity">
    <text evidence="2">Belongs to the SNAPC3/SRD2 family.</text>
</comment>
<protein>
    <recommendedName>
        <fullName evidence="3">snRNA-activating protein complex subunit 3</fullName>
    </recommendedName>
    <alternativeName>
        <fullName evidence="10">Small nuclear RNA-activating complex polypeptide 3</fullName>
    </alternativeName>
</protein>
<evidence type="ECO:0000256" key="7">
    <source>
        <dbReference type="ARBA" id="ARBA00023242"/>
    </source>
</evidence>
<keyword evidence="6" id="KW-0804">Transcription</keyword>
<keyword evidence="5" id="KW-0238">DNA-binding</keyword>
<reference evidence="12" key="1">
    <citation type="submission" date="2011-05" db="EMBL/GenBank/DDBJ databases">
        <authorList>
            <person name="Richards S.R."/>
            <person name="Qu J."/>
            <person name="Jiang H."/>
            <person name="Jhangiani S.N."/>
            <person name="Agravi P."/>
            <person name="Goodspeed R."/>
            <person name="Gross S."/>
            <person name="Mandapat C."/>
            <person name="Jackson L."/>
            <person name="Mathew T."/>
            <person name="Pu L."/>
            <person name="Thornton R."/>
            <person name="Saada N."/>
            <person name="Wilczek-Boney K.B."/>
            <person name="Lee S."/>
            <person name="Kovar C."/>
            <person name="Wu Y."/>
            <person name="Scherer S.E."/>
            <person name="Worley K.C."/>
            <person name="Muzny D.M."/>
            <person name="Gibbs R."/>
        </authorList>
    </citation>
    <scope>NUCLEOTIDE SEQUENCE</scope>
    <source>
        <strain evidence="12">Brora</strain>
    </source>
</reference>
<comment type="subcellular location">
    <subcellularLocation>
        <location evidence="1">Nucleus</location>
    </subcellularLocation>
</comment>
<dbReference type="PANTHER" id="PTHR13421">
    <property type="entry name" value="SNRNA-ACTIVATING PROTEIN COMPLEX SUBUNIT 3"/>
    <property type="match status" value="1"/>
</dbReference>
<keyword evidence="12" id="KW-1185">Reference proteome</keyword>
<accession>T1IWR8</accession>
<evidence type="ECO:0000313" key="12">
    <source>
        <dbReference type="Proteomes" id="UP000014500"/>
    </source>
</evidence>
<sequence length="410" mass="47107">MDRVHNPDARNFISPEIDLRNLLTEWIELGADENINAKTDLAPLMDVSPAIIDELEAVCSINNLTCEDEPVQFLPTNVRKPKNEPMEYVAPVNHNLQCLKVKEALNEKRAPRSCIDRKVLNHADKFRFSDPNLTPSGTKNDVKTTLGSELVVQVTLYQPYKKQTGSKYIRELKVTKEKKKKKKILKRFETLTNLMLQMEQQIVVLGSQKLTALRDRFVCLADISVTEDLSENPDLSNLTKAKDIYTSGLFYINGTLYDDMRNPQSRANSGAIVEWANQYPDMEIGPFETKLMEETRFIDLKVRLGYPYLYQHQGDCEHLLVFQDIRLMNSEDCPDINKYPIVTSISCRKRVICMVCHLLTAKWVTSGNQRVPADPFFFCDSCFRQFNYDKNGQKIGQFFAQPFVDRSALL</sequence>
<evidence type="ECO:0000256" key="10">
    <source>
        <dbReference type="ARBA" id="ARBA00029606"/>
    </source>
</evidence>
<evidence type="ECO:0000256" key="5">
    <source>
        <dbReference type="ARBA" id="ARBA00023125"/>
    </source>
</evidence>
<dbReference type="eggNOG" id="KOG2664">
    <property type="taxonomic scope" value="Eukaryota"/>
</dbReference>
<comment type="subunit">
    <text evidence="9">Part of the SNAPc complex composed of 5 subunits: SNAPC1, SNAPC2, SNAPC3, SNAPC4 and SNAPC5. SNAPC3 interacts with SNAPC1.</text>
</comment>
<proteinExistence type="inferred from homology"/>
<dbReference type="GO" id="GO:0005634">
    <property type="term" value="C:nucleus"/>
    <property type="evidence" value="ECO:0007669"/>
    <property type="project" value="UniProtKB-SubCell"/>
</dbReference>
<dbReference type="PANTHER" id="PTHR13421:SF16">
    <property type="entry name" value="SNRNA-ACTIVATING PROTEIN COMPLEX SUBUNIT 3"/>
    <property type="match status" value="1"/>
</dbReference>
<dbReference type="GO" id="GO:0003681">
    <property type="term" value="F:bent DNA binding"/>
    <property type="evidence" value="ECO:0007669"/>
    <property type="project" value="TreeGrafter"/>
</dbReference>
<dbReference type="OMA" id="IVEWANQ"/>
<dbReference type="Proteomes" id="UP000014500">
    <property type="component" value="Unassembled WGS sequence"/>
</dbReference>
<dbReference type="EMBL" id="JH431629">
    <property type="status" value="NOT_ANNOTATED_CDS"/>
    <property type="molecule type" value="Genomic_DNA"/>
</dbReference>
<evidence type="ECO:0000256" key="2">
    <source>
        <dbReference type="ARBA" id="ARBA00010410"/>
    </source>
</evidence>
<dbReference type="HOGENOM" id="CLU_041861_0_0_1"/>
<evidence type="ECO:0000256" key="1">
    <source>
        <dbReference type="ARBA" id="ARBA00004123"/>
    </source>
</evidence>
<evidence type="ECO:0000256" key="4">
    <source>
        <dbReference type="ARBA" id="ARBA00023015"/>
    </source>
</evidence>
<evidence type="ECO:0000256" key="6">
    <source>
        <dbReference type="ARBA" id="ARBA00023163"/>
    </source>
</evidence>
<name>T1IWR8_STRMM</name>
<keyword evidence="4" id="KW-0805">Transcription regulation</keyword>
<dbReference type="GO" id="GO:0042795">
    <property type="term" value="P:snRNA transcription by RNA polymerase II"/>
    <property type="evidence" value="ECO:0007669"/>
    <property type="project" value="TreeGrafter"/>
</dbReference>
<dbReference type="GO" id="GO:0001046">
    <property type="term" value="F:core promoter sequence-specific DNA binding"/>
    <property type="evidence" value="ECO:0007669"/>
    <property type="project" value="TreeGrafter"/>
</dbReference>
<dbReference type="EnsemblMetazoa" id="SMAR005643-RA">
    <property type="protein sequence ID" value="SMAR005643-PA"/>
    <property type="gene ID" value="SMAR005643"/>
</dbReference>
<dbReference type="InterPro" id="IPR022042">
    <property type="entry name" value="snRNA-activating_su3"/>
</dbReference>
<dbReference type="GO" id="GO:0001006">
    <property type="term" value="F:RNA polymerase III type 3 promoter sequence-specific DNA binding"/>
    <property type="evidence" value="ECO:0007669"/>
    <property type="project" value="TreeGrafter"/>
</dbReference>
<dbReference type="AlphaFoldDB" id="T1IWR8"/>
<dbReference type="PhylomeDB" id="T1IWR8"/>